<dbReference type="InterPro" id="IPR000524">
    <property type="entry name" value="Tscrpt_reg_HTH_GntR"/>
</dbReference>
<keyword evidence="2" id="KW-0238">DNA-binding</keyword>
<evidence type="ECO:0000256" key="3">
    <source>
        <dbReference type="ARBA" id="ARBA00023163"/>
    </source>
</evidence>
<comment type="caution">
    <text evidence="5">The sequence shown here is derived from an EMBL/GenBank/DDBJ whole genome shotgun (WGS) entry which is preliminary data.</text>
</comment>
<feature type="domain" description="HTH gntR-type" evidence="4">
    <location>
        <begin position="10"/>
        <end position="77"/>
    </location>
</feature>
<accession>A0ABR8VLB8</accession>
<dbReference type="InterPro" id="IPR008920">
    <property type="entry name" value="TF_FadR/GntR_C"/>
</dbReference>
<protein>
    <submittedName>
        <fullName evidence="5">GntR family transcriptional regulator</fullName>
    </submittedName>
</protein>
<dbReference type="Gene3D" id="1.20.120.530">
    <property type="entry name" value="GntR ligand-binding domain-like"/>
    <property type="match status" value="1"/>
</dbReference>
<dbReference type="PROSITE" id="PS50949">
    <property type="entry name" value="HTH_GNTR"/>
    <property type="match status" value="1"/>
</dbReference>
<dbReference type="SUPFAM" id="SSF46785">
    <property type="entry name" value="Winged helix' DNA-binding domain"/>
    <property type="match status" value="1"/>
</dbReference>
<dbReference type="Pfam" id="PF07729">
    <property type="entry name" value="FCD"/>
    <property type="match status" value="1"/>
</dbReference>
<dbReference type="SMART" id="SM00895">
    <property type="entry name" value="FCD"/>
    <property type="match status" value="1"/>
</dbReference>
<keyword evidence="3" id="KW-0804">Transcription</keyword>
<keyword evidence="1" id="KW-0805">Transcription regulation</keyword>
<gene>
    <name evidence="5" type="ORF">H9631_10735</name>
</gene>
<evidence type="ECO:0000256" key="2">
    <source>
        <dbReference type="ARBA" id="ARBA00023125"/>
    </source>
</evidence>
<organism evidence="5 6">
    <name type="scientific">Bacillus norwichensis</name>
    <dbReference type="NCBI Taxonomy" id="2762217"/>
    <lineage>
        <taxon>Bacteria</taxon>
        <taxon>Bacillati</taxon>
        <taxon>Bacillota</taxon>
        <taxon>Bacilli</taxon>
        <taxon>Bacillales</taxon>
        <taxon>Bacillaceae</taxon>
        <taxon>Bacillus</taxon>
    </lineage>
</organism>
<reference evidence="5 6" key="1">
    <citation type="submission" date="2020-08" db="EMBL/GenBank/DDBJ databases">
        <title>A Genomic Blueprint of the Chicken Gut Microbiome.</title>
        <authorList>
            <person name="Gilroy R."/>
            <person name="Ravi A."/>
            <person name="Getino M."/>
            <person name="Pursley I."/>
            <person name="Horton D.L."/>
            <person name="Alikhan N.-F."/>
            <person name="Baker D."/>
            <person name="Gharbi K."/>
            <person name="Hall N."/>
            <person name="Watson M."/>
            <person name="Adriaenssens E.M."/>
            <person name="Foster-Nyarko E."/>
            <person name="Jarju S."/>
            <person name="Secka A."/>
            <person name="Antonio M."/>
            <person name="Oren A."/>
            <person name="Chaudhuri R."/>
            <person name="La Ragione R.M."/>
            <person name="Hildebrand F."/>
            <person name="Pallen M.J."/>
        </authorList>
    </citation>
    <scope>NUCLEOTIDE SEQUENCE [LARGE SCALE GENOMIC DNA]</scope>
    <source>
        <strain evidence="5 6">Sa1BUA2</strain>
    </source>
</reference>
<dbReference type="Gene3D" id="1.10.10.10">
    <property type="entry name" value="Winged helix-like DNA-binding domain superfamily/Winged helix DNA-binding domain"/>
    <property type="match status" value="1"/>
</dbReference>
<dbReference type="CDD" id="cd07377">
    <property type="entry name" value="WHTH_GntR"/>
    <property type="match status" value="1"/>
</dbReference>
<dbReference type="InterPro" id="IPR036388">
    <property type="entry name" value="WH-like_DNA-bd_sf"/>
</dbReference>
<name>A0ABR8VLB8_9BACI</name>
<dbReference type="InterPro" id="IPR036390">
    <property type="entry name" value="WH_DNA-bd_sf"/>
</dbReference>
<evidence type="ECO:0000313" key="6">
    <source>
        <dbReference type="Proteomes" id="UP000648182"/>
    </source>
</evidence>
<dbReference type="SUPFAM" id="SSF48008">
    <property type="entry name" value="GntR ligand-binding domain-like"/>
    <property type="match status" value="1"/>
</dbReference>
<dbReference type="PANTHER" id="PTHR43537">
    <property type="entry name" value="TRANSCRIPTIONAL REGULATOR, GNTR FAMILY"/>
    <property type="match status" value="1"/>
</dbReference>
<proteinExistence type="predicted"/>
<dbReference type="EMBL" id="JACSPV010000015">
    <property type="protein sequence ID" value="MBD8005563.1"/>
    <property type="molecule type" value="Genomic_DNA"/>
</dbReference>
<dbReference type="PANTHER" id="PTHR43537:SF24">
    <property type="entry name" value="GLUCONATE OPERON TRANSCRIPTIONAL REPRESSOR"/>
    <property type="match status" value="1"/>
</dbReference>
<dbReference type="Pfam" id="PF00392">
    <property type="entry name" value="GntR"/>
    <property type="match status" value="1"/>
</dbReference>
<keyword evidence="6" id="KW-1185">Reference proteome</keyword>
<dbReference type="RefSeq" id="WP_191812637.1">
    <property type="nucleotide sequence ID" value="NZ_JACSPV010000015.1"/>
</dbReference>
<dbReference type="InterPro" id="IPR011711">
    <property type="entry name" value="GntR_C"/>
</dbReference>
<evidence type="ECO:0000256" key="1">
    <source>
        <dbReference type="ARBA" id="ARBA00023015"/>
    </source>
</evidence>
<dbReference type="Proteomes" id="UP000648182">
    <property type="component" value="Unassembled WGS sequence"/>
</dbReference>
<evidence type="ECO:0000313" key="5">
    <source>
        <dbReference type="EMBL" id="MBD8005563.1"/>
    </source>
</evidence>
<evidence type="ECO:0000259" key="4">
    <source>
        <dbReference type="PROSITE" id="PS50949"/>
    </source>
</evidence>
<dbReference type="SMART" id="SM00345">
    <property type="entry name" value="HTH_GNTR"/>
    <property type="match status" value="1"/>
</dbReference>
<sequence>MPEKLAQEKSTVVKNVTKRLREVILDGTLKKGDRLIQEEWAEKLEVSRMPIREALTQLQMEGLVEIVPHKGAVVTPITKENIEEIYYIRSMLEGLAVEKSLPYLTDEDKQDLHDIVVQMETLDLTDETNGEYIRLNAAFHQILMRGCPWPRLRKMVETLGISPIAPNLLIDYYQETQQEHRRIYEAALRGDPAEIRGAVEYHILRTKNNLIDCMESIRKAQASV</sequence>